<comment type="caution">
    <text evidence="10">The sequence shown here is derived from an EMBL/GenBank/DDBJ whole genome shotgun (WGS) entry which is preliminary data.</text>
</comment>
<dbReference type="InterPro" id="IPR011650">
    <property type="entry name" value="Peptidase_M20_dimer"/>
</dbReference>
<feature type="domain" description="Peptidase M20 dimerisation" evidence="9">
    <location>
        <begin position="259"/>
        <end position="412"/>
    </location>
</feature>
<feature type="active site" description="Proton acceptor" evidence="6">
    <location>
        <position position="209"/>
    </location>
</feature>
<evidence type="ECO:0000259" key="9">
    <source>
        <dbReference type="Pfam" id="PF07687"/>
    </source>
</evidence>
<dbReference type="FunFam" id="3.40.630.10:FF:000027">
    <property type="entry name" value="N-fatty-acyl-amino acid synthase/hydrolase PM20D1"/>
    <property type="match status" value="1"/>
</dbReference>
<dbReference type="GO" id="GO:0046872">
    <property type="term" value="F:metal ion binding"/>
    <property type="evidence" value="ECO:0007669"/>
    <property type="project" value="UniProtKB-KW"/>
</dbReference>
<evidence type="ECO:0000313" key="11">
    <source>
        <dbReference type="Proteomes" id="UP000813824"/>
    </source>
</evidence>
<dbReference type="InterPro" id="IPR002933">
    <property type="entry name" value="Peptidase_M20"/>
</dbReference>
<dbReference type="SUPFAM" id="SSF53187">
    <property type="entry name" value="Zn-dependent exopeptidases"/>
    <property type="match status" value="1"/>
</dbReference>
<feature type="chain" id="PRO_5035443279" description="Peptidase M20 dimerisation domain-containing protein" evidence="8">
    <location>
        <begin position="18"/>
        <end position="555"/>
    </location>
</feature>
<dbReference type="PIRSF" id="PIRSF037217">
    <property type="entry name" value="Carboxypeptidase_S"/>
    <property type="match status" value="1"/>
</dbReference>
<dbReference type="GO" id="GO:0000328">
    <property type="term" value="C:fungal-type vacuole lumen"/>
    <property type="evidence" value="ECO:0007669"/>
    <property type="project" value="TreeGrafter"/>
</dbReference>
<accession>A0A8K0UIQ6</accession>
<feature type="binding site" evidence="7">
    <location>
        <position position="175"/>
    </location>
    <ligand>
        <name>Zn(2+)</name>
        <dbReference type="ChEBI" id="CHEBI:29105"/>
        <label>2</label>
    </ligand>
</feature>
<dbReference type="Pfam" id="PF07687">
    <property type="entry name" value="M20_dimer"/>
    <property type="match status" value="1"/>
</dbReference>
<keyword evidence="4" id="KW-0378">Hydrolase</keyword>
<sequence>MILRVPLLAAVVAAVVASPAQQPLSLAQHACPQHHPLTPTGRNAPLSAHIQDIYDSPDFQAKTIQALSGAVKVPSESYDAMGPVGEDPRYAVFADLHAFFRKSFPLIHSQLNVSTVNTYNLVIHWQGSDPSLLPILMTGHQDVVPVDPSTWNQWEHPPYSGHYDGTWIWGRGTCDDKGPVVSILTAVETLLGQAFKPTRSFVFAFGIDEESSGLQGAGKIAKYLQSTYGKNGFAAILDEGSGFTERFGEDTIFVVPSTSEKGYMDVKVDVSTLGGHSSVPPPHTSIGILSALIVTIEANPHKPTLLRTGTPFATIQCTAAHAPGIPQPLRDLAHAALTDDDALEKLGKQIGLVDPAYKAMVETTQAVDLIVGGVKTNALPEGASAVVNHRIGEHSSVHGLQDHITKLLAPLASQFNLTFDAFGTSVSSSSPSSGHLTVSDAFGTALEPAPPTPLDAEPWKILVGTAKASLSESKRESVVGKKVFVSPMLALGNTVRTDTKSYWNLTKHIFRYTHMGDSDGYNGAHTVNEAIRADALIDNVRFLTKFILNWDEAEF</sequence>
<evidence type="ECO:0000256" key="7">
    <source>
        <dbReference type="PIRSR" id="PIRSR037217-2"/>
    </source>
</evidence>
<keyword evidence="2" id="KW-0645">Protease</keyword>
<dbReference type="SUPFAM" id="SSF55031">
    <property type="entry name" value="Bacterial exopeptidase dimerisation domain"/>
    <property type="match status" value="1"/>
</dbReference>
<feature type="binding site" evidence="7">
    <location>
        <position position="238"/>
    </location>
    <ligand>
        <name>Zn(2+)</name>
        <dbReference type="ChEBI" id="CHEBI:29105"/>
        <label>2</label>
    </ligand>
</feature>
<gene>
    <name evidence="10" type="ORF">BXZ70DRAFT_909148</name>
</gene>
<dbReference type="AlphaFoldDB" id="A0A8K0UIQ6"/>
<comment type="similarity">
    <text evidence="1">Belongs to the peptidase M20A family.</text>
</comment>
<reference evidence="10" key="1">
    <citation type="journal article" date="2021" name="New Phytol.">
        <title>Evolutionary innovations through gain and loss of genes in the ectomycorrhizal Boletales.</title>
        <authorList>
            <person name="Wu G."/>
            <person name="Miyauchi S."/>
            <person name="Morin E."/>
            <person name="Kuo A."/>
            <person name="Drula E."/>
            <person name="Varga T."/>
            <person name="Kohler A."/>
            <person name="Feng B."/>
            <person name="Cao Y."/>
            <person name="Lipzen A."/>
            <person name="Daum C."/>
            <person name="Hundley H."/>
            <person name="Pangilinan J."/>
            <person name="Johnson J."/>
            <person name="Barry K."/>
            <person name="LaButti K."/>
            <person name="Ng V."/>
            <person name="Ahrendt S."/>
            <person name="Min B."/>
            <person name="Choi I.G."/>
            <person name="Park H."/>
            <person name="Plett J.M."/>
            <person name="Magnuson J."/>
            <person name="Spatafora J.W."/>
            <person name="Nagy L.G."/>
            <person name="Henrissat B."/>
            <person name="Grigoriev I.V."/>
            <person name="Yang Z.L."/>
            <person name="Xu J."/>
            <person name="Martin F.M."/>
        </authorList>
    </citation>
    <scope>NUCLEOTIDE SEQUENCE</scope>
    <source>
        <strain evidence="10">KKN 215</strain>
    </source>
</reference>
<keyword evidence="3 7" id="KW-0479">Metal-binding</keyword>
<evidence type="ECO:0000313" key="10">
    <source>
        <dbReference type="EMBL" id="KAH8093792.1"/>
    </source>
</evidence>
<feature type="active site" evidence="6">
    <location>
        <position position="142"/>
    </location>
</feature>
<keyword evidence="11" id="KW-1185">Reference proteome</keyword>
<evidence type="ECO:0000256" key="2">
    <source>
        <dbReference type="ARBA" id="ARBA00022670"/>
    </source>
</evidence>
<evidence type="ECO:0000256" key="6">
    <source>
        <dbReference type="PIRSR" id="PIRSR037217-1"/>
    </source>
</evidence>
<evidence type="ECO:0000256" key="1">
    <source>
        <dbReference type="ARBA" id="ARBA00006247"/>
    </source>
</evidence>
<feature type="signal peptide" evidence="8">
    <location>
        <begin position="1"/>
        <end position="17"/>
    </location>
</feature>
<keyword evidence="8" id="KW-0732">Signal</keyword>
<dbReference type="InterPro" id="IPR036264">
    <property type="entry name" value="Bact_exopeptidase_dim_dom"/>
</dbReference>
<evidence type="ECO:0000256" key="3">
    <source>
        <dbReference type="ARBA" id="ARBA00022723"/>
    </source>
</evidence>
<dbReference type="Gene3D" id="3.40.630.10">
    <property type="entry name" value="Zn peptidases"/>
    <property type="match status" value="1"/>
</dbReference>
<dbReference type="GO" id="GO:0051603">
    <property type="term" value="P:proteolysis involved in protein catabolic process"/>
    <property type="evidence" value="ECO:0007669"/>
    <property type="project" value="TreeGrafter"/>
</dbReference>
<dbReference type="CDD" id="cd05674">
    <property type="entry name" value="M20_yscS"/>
    <property type="match status" value="1"/>
</dbReference>
<dbReference type="InterPro" id="IPR017141">
    <property type="entry name" value="Pept_M20_carboxypep"/>
</dbReference>
<dbReference type="Pfam" id="PF01546">
    <property type="entry name" value="Peptidase_M20"/>
    <property type="match status" value="1"/>
</dbReference>
<evidence type="ECO:0000256" key="4">
    <source>
        <dbReference type="ARBA" id="ARBA00022801"/>
    </source>
</evidence>
<protein>
    <recommendedName>
        <fullName evidence="9">Peptidase M20 dimerisation domain-containing protein</fullName>
    </recommendedName>
</protein>
<dbReference type="GO" id="GO:0004181">
    <property type="term" value="F:metallocarboxypeptidase activity"/>
    <property type="evidence" value="ECO:0007669"/>
    <property type="project" value="InterPro"/>
</dbReference>
<name>A0A8K0UIQ6_9AGAR</name>
<dbReference type="OrthoDB" id="3064516at2759"/>
<dbReference type="PANTHER" id="PTHR45962">
    <property type="entry name" value="N-FATTY-ACYL-AMINO ACID SYNTHASE/HYDROLASE PM20D1"/>
    <property type="match status" value="1"/>
</dbReference>
<dbReference type="InterPro" id="IPR047177">
    <property type="entry name" value="Pept_M20A"/>
</dbReference>
<dbReference type="InterPro" id="IPR001261">
    <property type="entry name" value="ArgE/DapE_CS"/>
</dbReference>
<evidence type="ECO:0000256" key="8">
    <source>
        <dbReference type="SAM" id="SignalP"/>
    </source>
</evidence>
<feature type="binding site" evidence="7">
    <location>
        <position position="525"/>
    </location>
    <ligand>
        <name>Zn(2+)</name>
        <dbReference type="ChEBI" id="CHEBI:29105"/>
        <label>1</label>
    </ligand>
</feature>
<dbReference type="EMBL" id="JAEVFJ010000028">
    <property type="protein sequence ID" value="KAH8093792.1"/>
    <property type="molecule type" value="Genomic_DNA"/>
</dbReference>
<dbReference type="Proteomes" id="UP000813824">
    <property type="component" value="Unassembled WGS sequence"/>
</dbReference>
<evidence type="ECO:0000256" key="5">
    <source>
        <dbReference type="ARBA" id="ARBA00022833"/>
    </source>
</evidence>
<proteinExistence type="inferred from homology"/>
<organism evidence="10 11">
    <name type="scientific">Cristinia sonorae</name>
    <dbReference type="NCBI Taxonomy" id="1940300"/>
    <lineage>
        <taxon>Eukaryota</taxon>
        <taxon>Fungi</taxon>
        <taxon>Dikarya</taxon>
        <taxon>Basidiomycota</taxon>
        <taxon>Agaricomycotina</taxon>
        <taxon>Agaricomycetes</taxon>
        <taxon>Agaricomycetidae</taxon>
        <taxon>Agaricales</taxon>
        <taxon>Pleurotineae</taxon>
        <taxon>Stephanosporaceae</taxon>
        <taxon>Cristinia</taxon>
    </lineage>
</organism>
<dbReference type="PANTHER" id="PTHR45962:SF1">
    <property type="entry name" value="N-FATTY-ACYL-AMINO ACID SYNTHASE_HYDROLASE PM20D1"/>
    <property type="match status" value="1"/>
</dbReference>
<feature type="binding site" evidence="7">
    <location>
        <position position="175"/>
    </location>
    <ligand>
        <name>Zn(2+)</name>
        <dbReference type="ChEBI" id="CHEBI:29105"/>
        <label>1</label>
    </ligand>
</feature>
<keyword evidence="5 7" id="KW-0862">Zinc</keyword>
<feature type="binding site" evidence="7">
    <location>
        <position position="210"/>
    </location>
    <ligand>
        <name>Zn(2+)</name>
        <dbReference type="ChEBI" id="CHEBI:29105"/>
        <label>1</label>
    </ligand>
</feature>
<feature type="binding site" evidence="7">
    <location>
        <position position="140"/>
    </location>
    <ligand>
        <name>Zn(2+)</name>
        <dbReference type="ChEBI" id="CHEBI:29105"/>
        <label>2</label>
    </ligand>
</feature>
<dbReference type="PROSITE" id="PS00758">
    <property type="entry name" value="ARGE_DAPE_CPG2_1"/>
    <property type="match status" value="1"/>
</dbReference>